<keyword evidence="3 5" id="KW-0378">Hydrolase</keyword>
<reference evidence="7 8" key="1">
    <citation type="submission" date="2022-11" db="EMBL/GenBank/DDBJ databases">
        <authorList>
            <person name="Caiyu Z."/>
        </authorList>
    </citation>
    <scope>NUCLEOTIDE SEQUENCE [LARGE SCALE GENOMIC DNA]</scope>
    <source>
        <strain evidence="7 8">YR-4</strain>
    </source>
</reference>
<proteinExistence type="inferred from homology"/>
<protein>
    <submittedName>
        <fullName evidence="7">N-acetylglucosamine-6-phosphate deacetylase</fullName>
        <ecNumber evidence="7">3.5.1.25</ecNumber>
    </submittedName>
</protein>
<dbReference type="Gene3D" id="3.20.20.140">
    <property type="entry name" value="Metal-dependent hydrolases"/>
    <property type="match status" value="1"/>
</dbReference>
<dbReference type="NCBIfam" id="TIGR00221">
    <property type="entry name" value="nagA"/>
    <property type="match status" value="1"/>
</dbReference>
<keyword evidence="4 5" id="KW-0119">Carbohydrate metabolism</keyword>
<evidence type="ECO:0000313" key="7">
    <source>
        <dbReference type="EMBL" id="MCY1713918.1"/>
    </source>
</evidence>
<dbReference type="EC" id="3.5.1.25" evidence="7"/>
<sequence length="382" mass="40892">MYSLILKNAKIVDDSFRFADADIAVEGDKISEIAPGLTGGEEIDLTGCVLVPGFVDVHIHACVGTDTCDADPDGLAKMCAHLVTKGVTTFCPTTMTVSHEEILNALKTVKYCMDHPPKGAAIAGVNMEGPYISLKNKGAQKGEFVKDPDFKEFKELYDACGGIIKLVDIAPECPGAPEFIRQASKLCKVSIAHTLADYDCAKHAFELGVAHATHLYNAMPGLKHREPGVVGAVFDDPRVRAELICDGFHIHPAVLRVSFDALGKDRAVIVSDSMRSAGEPDGISELGGQTVYVKNGQARLKDGTIAGSTTNLHQEVKNLVGWGVPFLTAVQAATLNPAREIQEDERIGSIKVGKFADLVALDSDLNIRMVVARGKIAVDNKE</sequence>
<evidence type="ECO:0000256" key="4">
    <source>
        <dbReference type="ARBA" id="ARBA00023277"/>
    </source>
</evidence>
<accession>A0ABT4BUZ8</accession>
<dbReference type="InterPro" id="IPR032466">
    <property type="entry name" value="Metal_Hydrolase"/>
</dbReference>
<dbReference type="CDD" id="cd00854">
    <property type="entry name" value="NagA"/>
    <property type="match status" value="1"/>
</dbReference>
<dbReference type="PANTHER" id="PTHR11113">
    <property type="entry name" value="N-ACETYLGLUCOSAMINE-6-PHOSPHATE DEACETYLASE"/>
    <property type="match status" value="1"/>
</dbReference>
<keyword evidence="8" id="KW-1185">Reference proteome</keyword>
<name>A0ABT4BUZ8_9FIRM</name>
<dbReference type="RefSeq" id="WP_268057959.1">
    <property type="nucleotide sequence ID" value="NZ_JAPOHA010000005.1"/>
</dbReference>
<organism evidence="7 8">
    <name type="scientific">Caproiciproducens galactitolivorans</name>
    <dbReference type="NCBI Taxonomy" id="642589"/>
    <lineage>
        <taxon>Bacteria</taxon>
        <taxon>Bacillati</taxon>
        <taxon>Bacillota</taxon>
        <taxon>Clostridia</taxon>
        <taxon>Eubacteriales</taxon>
        <taxon>Acutalibacteraceae</taxon>
        <taxon>Caproiciproducens</taxon>
    </lineage>
</organism>
<feature type="domain" description="Amidohydrolase-related" evidence="6">
    <location>
        <begin position="49"/>
        <end position="376"/>
    </location>
</feature>
<dbReference type="Pfam" id="PF01979">
    <property type="entry name" value="Amidohydro_1"/>
    <property type="match status" value="1"/>
</dbReference>
<evidence type="ECO:0000256" key="5">
    <source>
        <dbReference type="PIRNR" id="PIRNR038994"/>
    </source>
</evidence>
<evidence type="ECO:0000256" key="2">
    <source>
        <dbReference type="ARBA" id="ARBA00022723"/>
    </source>
</evidence>
<dbReference type="Proteomes" id="UP001082703">
    <property type="component" value="Unassembled WGS sequence"/>
</dbReference>
<dbReference type="SUPFAM" id="SSF51338">
    <property type="entry name" value="Composite domain of metallo-dependent hydrolases"/>
    <property type="match status" value="1"/>
</dbReference>
<evidence type="ECO:0000313" key="8">
    <source>
        <dbReference type="Proteomes" id="UP001082703"/>
    </source>
</evidence>
<gene>
    <name evidence="7" type="primary">nagA</name>
    <name evidence="7" type="ORF">OUY18_06580</name>
</gene>
<evidence type="ECO:0000259" key="6">
    <source>
        <dbReference type="Pfam" id="PF01979"/>
    </source>
</evidence>
<dbReference type="PANTHER" id="PTHR11113:SF14">
    <property type="entry name" value="N-ACETYLGLUCOSAMINE-6-PHOSPHATE DEACETYLASE"/>
    <property type="match status" value="1"/>
</dbReference>
<comment type="similarity">
    <text evidence="1 5">Belongs to the metallo-dependent hydrolases superfamily. NagA family.</text>
</comment>
<dbReference type="GO" id="GO:0008448">
    <property type="term" value="F:N-acetylglucosamine-6-phosphate deacetylase activity"/>
    <property type="evidence" value="ECO:0007669"/>
    <property type="project" value="UniProtKB-EC"/>
</dbReference>
<keyword evidence="2" id="KW-0479">Metal-binding</keyword>
<dbReference type="EMBL" id="JAPOHA010000005">
    <property type="protein sequence ID" value="MCY1713918.1"/>
    <property type="molecule type" value="Genomic_DNA"/>
</dbReference>
<comment type="caution">
    <text evidence="7">The sequence shown here is derived from an EMBL/GenBank/DDBJ whole genome shotgun (WGS) entry which is preliminary data.</text>
</comment>
<dbReference type="InterPro" id="IPR011059">
    <property type="entry name" value="Metal-dep_hydrolase_composite"/>
</dbReference>
<dbReference type="InterPro" id="IPR003764">
    <property type="entry name" value="GlcNAc_6-P_deAcase"/>
</dbReference>
<dbReference type="InterPro" id="IPR006680">
    <property type="entry name" value="Amidohydro-rel"/>
</dbReference>
<dbReference type="SUPFAM" id="SSF51556">
    <property type="entry name" value="Metallo-dependent hydrolases"/>
    <property type="match status" value="1"/>
</dbReference>
<evidence type="ECO:0000256" key="3">
    <source>
        <dbReference type="ARBA" id="ARBA00022801"/>
    </source>
</evidence>
<dbReference type="PIRSF" id="PIRSF038994">
    <property type="entry name" value="NagA"/>
    <property type="match status" value="1"/>
</dbReference>
<evidence type="ECO:0000256" key="1">
    <source>
        <dbReference type="ARBA" id="ARBA00010716"/>
    </source>
</evidence>
<dbReference type="Gene3D" id="2.30.40.10">
    <property type="entry name" value="Urease, subunit C, domain 1"/>
    <property type="match status" value="1"/>
</dbReference>